<dbReference type="EMBL" id="MFLK01000035">
    <property type="protein sequence ID" value="OGG65724.1"/>
    <property type="molecule type" value="Genomic_DNA"/>
</dbReference>
<feature type="signal peptide" evidence="1">
    <location>
        <begin position="1"/>
        <end position="19"/>
    </location>
</feature>
<proteinExistence type="predicted"/>
<sequence>MRPLLAFSLVLLFGLPVYAADAPPSGGPAKDAKPAYQGKKDQCLTEKVSIEKGKLATENNGDSAAYKACVENNKKTGCTATPKTKAEAAKCTCGTVAYRALGDKVCGPISKCDPEYDKKVKACSEGAMGRALADAAIRDIASDAVKNIPRDAEGNLTDAGREQLSKTLQNLGVDEARAKEIVNSEKDSKSAYDMVQALAEGDTAKAQELATTLELNDEVKTNFARLEAKDLPDVLDGVMTKDQQDTARAFAQSTGFQAPADPDDVTAEPAALRQDPDQVAPLPKQSANDQIRSTTRALCPSFGIQDCKQFENNMIPVFYQECGGRANCQCSRTIEPEKYCGSYQLSKVEYANGVQSYAANCESSADACVYVRQNCSTDSAGRFDHICNTAAAAANHARIERGVQAATSDPRQQAAMHMMYQLMPAQTTRALTSDNPSSIFNMQLNSGALSALCSNKVCFGNGATGGDAVNGIISRYGTLRRGVEVATGIADSGLGGLIPSQSSVFRGTDILARTGASPFSQSIPFMSSNQYQPQQTAYYQSGTGAYPATYYPGTQQQAVQQQQMLQQQQQQQQQQIAQQQPVSQTVFQQGNIQTGGNVPQTVQAVASIIAQPREVMRGNPVIVSWSSVGTSPSAPCEVFLRSGTGTSSIARGNEGSERVPTGGAATVPVIWGFTLQCTALSGAQLIQQATSVSIK</sequence>
<dbReference type="AlphaFoldDB" id="A0A1F6DWC3"/>
<comment type="caution">
    <text evidence="2">The sequence shown here is derived from an EMBL/GenBank/DDBJ whole genome shotgun (WGS) entry which is preliminary data.</text>
</comment>
<evidence type="ECO:0000313" key="3">
    <source>
        <dbReference type="Proteomes" id="UP000177652"/>
    </source>
</evidence>
<reference evidence="2 3" key="1">
    <citation type="journal article" date="2016" name="Nat. Commun.">
        <title>Thousands of microbial genomes shed light on interconnected biogeochemical processes in an aquifer system.</title>
        <authorList>
            <person name="Anantharaman K."/>
            <person name="Brown C.T."/>
            <person name="Hug L.A."/>
            <person name="Sharon I."/>
            <person name="Castelle C.J."/>
            <person name="Probst A.J."/>
            <person name="Thomas B.C."/>
            <person name="Singh A."/>
            <person name="Wilkins M.J."/>
            <person name="Karaoz U."/>
            <person name="Brodie E.L."/>
            <person name="Williams K.H."/>
            <person name="Hubbard S.S."/>
            <person name="Banfield J.F."/>
        </authorList>
    </citation>
    <scope>NUCLEOTIDE SEQUENCE [LARGE SCALE GENOMIC DNA]</scope>
</reference>
<evidence type="ECO:0000313" key="2">
    <source>
        <dbReference type="EMBL" id="OGG65724.1"/>
    </source>
</evidence>
<evidence type="ECO:0000256" key="1">
    <source>
        <dbReference type="SAM" id="SignalP"/>
    </source>
</evidence>
<organism evidence="2 3">
    <name type="scientific">Candidatus Kaiserbacteria bacterium RIFCSPHIGHO2_02_FULL_55_20</name>
    <dbReference type="NCBI Taxonomy" id="1798497"/>
    <lineage>
        <taxon>Bacteria</taxon>
        <taxon>Candidatus Kaiseribacteriota</taxon>
    </lineage>
</organism>
<keyword evidence="1" id="KW-0732">Signal</keyword>
<protein>
    <recommendedName>
        <fullName evidence="4">DUF5667 domain-containing protein</fullName>
    </recommendedName>
</protein>
<name>A0A1F6DWC3_9BACT</name>
<accession>A0A1F6DWC3</accession>
<evidence type="ECO:0008006" key="4">
    <source>
        <dbReference type="Google" id="ProtNLM"/>
    </source>
</evidence>
<dbReference type="Proteomes" id="UP000177652">
    <property type="component" value="Unassembled WGS sequence"/>
</dbReference>
<dbReference type="STRING" id="1798497.A3D71_04230"/>
<gene>
    <name evidence="2" type="ORF">A3D71_04230</name>
</gene>
<feature type="chain" id="PRO_5009523979" description="DUF5667 domain-containing protein" evidence="1">
    <location>
        <begin position="20"/>
        <end position="695"/>
    </location>
</feature>